<protein>
    <submittedName>
        <fullName evidence="4">HU-CCDC81 and SPOR domain-containing protein</fullName>
    </submittedName>
</protein>
<dbReference type="Pfam" id="PF18174">
    <property type="entry name" value="HU-CCDC81_bac_1"/>
    <property type="match status" value="1"/>
</dbReference>
<comment type="caution">
    <text evidence="4">The sequence shown here is derived from an EMBL/GenBank/DDBJ whole genome shotgun (WGS) entry which is preliminary data.</text>
</comment>
<dbReference type="Pfam" id="PF18175">
    <property type="entry name" value="HU-CCDC81_bac_2"/>
    <property type="match status" value="1"/>
</dbReference>
<feature type="domain" description="SPOR" evidence="3">
    <location>
        <begin position="325"/>
        <end position="403"/>
    </location>
</feature>
<dbReference type="Proteomes" id="UP000622017">
    <property type="component" value="Unassembled WGS sequence"/>
</dbReference>
<dbReference type="InterPro" id="IPR041268">
    <property type="entry name" value="HU-CCDC81_bac_2"/>
</dbReference>
<dbReference type="InterPro" id="IPR036680">
    <property type="entry name" value="SPOR-like_sf"/>
</dbReference>
<reference evidence="4 5" key="1">
    <citation type="submission" date="2020-08" db="EMBL/GenBank/DDBJ databases">
        <title>Hymenobacter sp.</title>
        <authorList>
            <person name="Kim M.K."/>
        </authorList>
    </citation>
    <scope>NUCLEOTIDE SEQUENCE [LARGE SCALE GENOMIC DNA]</scope>
    <source>
        <strain evidence="4 5">BT507</strain>
    </source>
</reference>
<gene>
    <name evidence="4" type="ORF">H8B15_18395</name>
</gene>
<feature type="transmembrane region" description="Helical" evidence="2">
    <location>
        <begin position="165"/>
        <end position="185"/>
    </location>
</feature>
<accession>A0ABR7MPR5</accession>
<dbReference type="Pfam" id="PF05036">
    <property type="entry name" value="SPOR"/>
    <property type="match status" value="1"/>
</dbReference>
<dbReference type="InterPro" id="IPR007730">
    <property type="entry name" value="SPOR-like_dom"/>
</dbReference>
<proteinExistence type="predicted"/>
<dbReference type="SUPFAM" id="SSF110997">
    <property type="entry name" value="Sporulation related repeat"/>
    <property type="match status" value="1"/>
</dbReference>
<evidence type="ECO:0000256" key="1">
    <source>
        <dbReference type="SAM" id="MobiDB-lite"/>
    </source>
</evidence>
<dbReference type="EMBL" id="JACSCY010000019">
    <property type="protein sequence ID" value="MBC6612899.1"/>
    <property type="molecule type" value="Genomic_DNA"/>
</dbReference>
<keyword evidence="2" id="KW-1133">Transmembrane helix</keyword>
<evidence type="ECO:0000313" key="5">
    <source>
        <dbReference type="Proteomes" id="UP000622017"/>
    </source>
</evidence>
<organism evidence="4 5">
    <name type="scientific">Hymenobacter citatus</name>
    <dbReference type="NCBI Taxonomy" id="2763506"/>
    <lineage>
        <taxon>Bacteria</taxon>
        <taxon>Pseudomonadati</taxon>
        <taxon>Bacteroidota</taxon>
        <taxon>Cytophagia</taxon>
        <taxon>Cytophagales</taxon>
        <taxon>Hymenobacteraceae</taxon>
        <taxon>Hymenobacter</taxon>
    </lineage>
</organism>
<sequence length="403" mass="42657">MQLSDHIRTLLQHHDCVIIPDFGGLIADYAPAQIHPVRHTLAPPTKRVAFNQSLTRNDGLLVDALSRTLGVSAGQARQLVQDAVARLRAELDTQQRTELPGIGVFRQAAGRGLDFEYTGSQNLLSASYGLPELVSRPVRATDALLARERQPAAPQLAVGRRARRLWQSAAVAVVVGLALSAQYLYILNLDFLPDALRFTSSAPAQTELSAPAAARPMRQQATLSPRPDNDDAAWSTTVAEAPVETASPVAAEDEATAAAWETKATAPSPAPAVATPAAKKAAPVASTPVAPAKPAPIAVAKPAAPATKAAVPAAAPTAATETTIKSRTGRFYIIADVFNSLPKAQQRVAQLSKQGQIAQIILPSATSRYYRVSVGNYTDKPSATAHLAQLKKYSSSSPWVLPY</sequence>
<keyword evidence="2" id="KW-0472">Membrane</keyword>
<dbReference type="PROSITE" id="PS51724">
    <property type="entry name" value="SPOR"/>
    <property type="match status" value="1"/>
</dbReference>
<dbReference type="RefSeq" id="WP_187321119.1">
    <property type="nucleotide sequence ID" value="NZ_JACSCY010000019.1"/>
</dbReference>
<keyword evidence="5" id="KW-1185">Reference proteome</keyword>
<feature type="region of interest" description="Disordered" evidence="1">
    <location>
        <begin position="207"/>
        <end position="232"/>
    </location>
</feature>
<evidence type="ECO:0000256" key="2">
    <source>
        <dbReference type="SAM" id="Phobius"/>
    </source>
</evidence>
<evidence type="ECO:0000259" key="3">
    <source>
        <dbReference type="PROSITE" id="PS51724"/>
    </source>
</evidence>
<name>A0ABR7MPR5_9BACT</name>
<evidence type="ECO:0000313" key="4">
    <source>
        <dbReference type="EMBL" id="MBC6612899.1"/>
    </source>
</evidence>
<dbReference type="Gene3D" id="3.30.70.1070">
    <property type="entry name" value="Sporulation related repeat"/>
    <property type="match status" value="1"/>
</dbReference>
<feature type="compositionally biased region" description="Low complexity" evidence="1">
    <location>
        <begin position="210"/>
        <end position="221"/>
    </location>
</feature>
<keyword evidence="2" id="KW-0812">Transmembrane</keyword>
<dbReference type="InterPro" id="IPR040495">
    <property type="entry name" value="HU-CCDC81_bac_1"/>
</dbReference>